<dbReference type="SUPFAM" id="SSF53098">
    <property type="entry name" value="Ribonuclease H-like"/>
    <property type="match status" value="1"/>
</dbReference>
<name>A0A8C4SXG7_ERPCA</name>
<dbReference type="PANTHER" id="PTHR45913">
    <property type="entry name" value="EPM2A-INTERACTING PROTEIN 1"/>
    <property type="match status" value="1"/>
</dbReference>
<dbReference type="Proteomes" id="UP000694620">
    <property type="component" value="Chromosome 4"/>
</dbReference>
<reference evidence="1" key="2">
    <citation type="submission" date="2025-08" db="UniProtKB">
        <authorList>
            <consortium name="Ensembl"/>
        </authorList>
    </citation>
    <scope>IDENTIFICATION</scope>
</reference>
<reference evidence="1" key="3">
    <citation type="submission" date="2025-09" db="UniProtKB">
        <authorList>
            <consortium name="Ensembl"/>
        </authorList>
    </citation>
    <scope>IDENTIFICATION</scope>
</reference>
<dbReference type="AlphaFoldDB" id="A0A8C4SXG7"/>
<evidence type="ECO:0000313" key="2">
    <source>
        <dbReference type="Proteomes" id="UP000694620"/>
    </source>
</evidence>
<reference evidence="1" key="1">
    <citation type="submission" date="2021-06" db="EMBL/GenBank/DDBJ databases">
        <authorList>
            <consortium name="Wellcome Sanger Institute Data Sharing"/>
        </authorList>
    </citation>
    <scope>NUCLEOTIDE SEQUENCE [LARGE SCALE GENOMIC DNA]</scope>
</reference>
<sequence>MSSVKRKLQDEHCIFQDKWELLYFCMTRNGKIDCLICNNVIAIPKEYNIKRHYETHCETHDKYTGTLREDKLREMKSNLLNQQTLFFKVHKEGVACVKASYALAELIASNAKPYTEGDFIKQCIVRAAEIVCPEKAKAFKDISLTRNTVADRIDDMAGNLREQFRNKSIELECFSIAIDESTDVTDIAQLAIFIRACDTNLEITEELLELVPLHDTTTSVDIFNKVEEVLSQDTLPMEKLVCLATDGAATMLGYTNGVGARLLSKIREKEPDCKFAHFHCIIHQQSLCLKVLKLGKFLKPVTQTVNFISARGLNHRQFTSLLEDVGSEFDTVLYYTEVHWLSCHKVLKRFFLLREEITLFLEMKEKDDLAFAVDLTGHLYDLNLKLQGKHRLVTTMYDDVKSFQGNIRLWTHQGDLENENLVHFPTCQGLKHSNDNLIFGGSFFQLELLSNEFSERFRDFSSYEQDFALFTSPYSYNVENAPENIQMELIEVQSDSILKAKYNEVGVPGLYAHLPPSYVQIRKLASRVLSMFGRTYLCEQLFSLMKATKTPHRSRLTVEHLSSLIKVAAAQDFKPDIDELVTNKRCQVSGQKK</sequence>
<protein>
    <recommendedName>
        <fullName evidence="3">SPIN-DOC-like zinc-finger domain-containing protein</fullName>
    </recommendedName>
</protein>
<dbReference type="GeneTree" id="ENSGT00950000182812"/>
<organism evidence="1 2">
    <name type="scientific">Erpetoichthys calabaricus</name>
    <name type="common">Rope fish</name>
    <name type="synonym">Calamoichthys calabaricus</name>
    <dbReference type="NCBI Taxonomy" id="27687"/>
    <lineage>
        <taxon>Eukaryota</taxon>
        <taxon>Metazoa</taxon>
        <taxon>Chordata</taxon>
        <taxon>Craniata</taxon>
        <taxon>Vertebrata</taxon>
        <taxon>Euteleostomi</taxon>
        <taxon>Actinopterygii</taxon>
        <taxon>Polypteriformes</taxon>
        <taxon>Polypteridae</taxon>
        <taxon>Erpetoichthys</taxon>
    </lineage>
</organism>
<dbReference type="PANTHER" id="PTHR45913:SF5">
    <property type="entry name" value="GENERAL TRANSCRIPTION FACTOR II-I REPEAT DOMAIN-CONTAINING PROTEIN 2A-LIKE PROTEIN"/>
    <property type="match status" value="1"/>
</dbReference>
<dbReference type="InterPro" id="IPR012337">
    <property type="entry name" value="RNaseH-like_sf"/>
</dbReference>
<keyword evidence="2" id="KW-1185">Reference proteome</keyword>
<evidence type="ECO:0008006" key="3">
    <source>
        <dbReference type="Google" id="ProtNLM"/>
    </source>
</evidence>
<proteinExistence type="predicted"/>
<accession>A0A8C4SXG7</accession>
<dbReference type="Ensembl" id="ENSECRT00000022781.1">
    <property type="protein sequence ID" value="ENSECRP00000022306.1"/>
    <property type="gene ID" value="ENSECRG00000015072.1"/>
</dbReference>
<evidence type="ECO:0000313" key="1">
    <source>
        <dbReference type="Ensembl" id="ENSECRP00000022306.1"/>
    </source>
</evidence>